<dbReference type="Gene3D" id="3.30.70.370">
    <property type="match status" value="1"/>
</dbReference>
<sequence length="155" mass="17818">MGDAAIRVVKEKIPVTVGKIIFSYESGMLFIKLPSGRKLAYAKPRMEKNKFGTYSLTYEGIGEQKKWTRIETYGPKLVENIVQGISRDILAYAMLNLRDKGLDIVMHVHDEVVLEVKKNERTVDEICDIMTMVPPWAEKLPLRAEGYKCDFYKKE</sequence>
<protein>
    <recommendedName>
        <fullName evidence="2">DNA-directed DNA polymerase</fullName>
    </recommendedName>
</protein>
<dbReference type="AlphaFoldDB" id="A0A645FPZ9"/>
<accession>A0A645FPZ9</accession>
<dbReference type="SUPFAM" id="SSF56672">
    <property type="entry name" value="DNA/RNA polymerases"/>
    <property type="match status" value="1"/>
</dbReference>
<name>A0A645FPZ9_9ZZZZ</name>
<evidence type="ECO:0000313" key="1">
    <source>
        <dbReference type="EMBL" id="MPN16508.1"/>
    </source>
</evidence>
<reference evidence="1" key="1">
    <citation type="submission" date="2019-08" db="EMBL/GenBank/DDBJ databases">
        <authorList>
            <person name="Kucharzyk K."/>
            <person name="Murdoch R.W."/>
            <person name="Higgins S."/>
            <person name="Loffler F."/>
        </authorList>
    </citation>
    <scope>NUCLEOTIDE SEQUENCE</scope>
</reference>
<gene>
    <name evidence="1" type="ORF">SDC9_163852</name>
</gene>
<evidence type="ECO:0008006" key="2">
    <source>
        <dbReference type="Google" id="ProtNLM"/>
    </source>
</evidence>
<proteinExistence type="predicted"/>
<dbReference type="EMBL" id="VSSQ01063476">
    <property type="protein sequence ID" value="MPN16508.1"/>
    <property type="molecule type" value="Genomic_DNA"/>
</dbReference>
<organism evidence="1">
    <name type="scientific">bioreactor metagenome</name>
    <dbReference type="NCBI Taxonomy" id="1076179"/>
    <lineage>
        <taxon>unclassified sequences</taxon>
        <taxon>metagenomes</taxon>
        <taxon>ecological metagenomes</taxon>
    </lineage>
</organism>
<comment type="caution">
    <text evidence="1">The sequence shown here is derived from an EMBL/GenBank/DDBJ whole genome shotgun (WGS) entry which is preliminary data.</text>
</comment>
<dbReference type="InterPro" id="IPR043502">
    <property type="entry name" value="DNA/RNA_pol_sf"/>
</dbReference>